<dbReference type="SUPFAM" id="SSF53738">
    <property type="entry name" value="Phosphoglucomutase, first 3 domains"/>
    <property type="match status" value="3"/>
</dbReference>
<dbReference type="Gene3D" id="3.30.310.50">
    <property type="entry name" value="Alpha-D-phosphohexomutase, C-terminal domain"/>
    <property type="match status" value="1"/>
</dbReference>
<keyword evidence="5" id="KW-0460">Magnesium</keyword>
<dbReference type="RefSeq" id="XP_025380908.1">
    <property type="nucleotide sequence ID" value="XM_025523832.1"/>
</dbReference>
<dbReference type="PROSITE" id="PS00710">
    <property type="entry name" value="PGM_PMM"/>
    <property type="match status" value="1"/>
</dbReference>
<evidence type="ECO:0000256" key="2">
    <source>
        <dbReference type="ARBA" id="ARBA00010231"/>
    </source>
</evidence>
<comment type="cofactor">
    <cofactor evidence="1">
        <name>Mg(2+)</name>
        <dbReference type="ChEBI" id="CHEBI:18420"/>
    </cofactor>
</comment>
<dbReference type="InterPro" id="IPR005844">
    <property type="entry name" value="A-D-PHexomutase_a/b/a-I"/>
</dbReference>
<proteinExistence type="inferred from homology"/>
<reference evidence="10 11" key="1">
    <citation type="journal article" date="2018" name="Mol. Biol. Evol.">
        <title>Broad Genomic Sampling Reveals a Smut Pathogenic Ancestry of the Fungal Clade Ustilaginomycotina.</title>
        <authorList>
            <person name="Kijpornyongpan T."/>
            <person name="Mondo S.J."/>
            <person name="Barry K."/>
            <person name="Sandor L."/>
            <person name="Lee J."/>
            <person name="Lipzen A."/>
            <person name="Pangilinan J."/>
            <person name="LaButti K."/>
            <person name="Hainaut M."/>
            <person name="Henrissat B."/>
            <person name="Grigoriev I.V."/>
            <person name="Spatafora J.W."/>
            <person name="Aime M.C."/>
        </authorList>
    </citation>
    <scope>NUCLEOTIDE SEQUENCE [LARGE SCALE GENOMIC DNA]</scope>
    <source>
        <strain evidence="10 11">MCA 4198</strain>
    </source>
</reference>
<dbReference type="PANTHER" id="PTHR45745:SF1">
    <property type="entry name" value="PHOSPHOGLUCOMUTASE 2B-RELATED"/>
    <property type="match status" value="1"/>
</dbReference>
<dbReference type="GeneID" id="37045748"/>
<keyword evidence="3" id="KW-0597">Phosphoprotein</keyword>
<dbReference type="GO" id="GO:0006166">
    <property type="term" value="P:purine ribonucleoside salvage"/>
    <property type="evidence" value="ECO:0007669"/>
    <property type="project" value="TreeGrafter"/>
</dbReference>
<dbReference type="InterPro" id="IPR005846">
    <property type="entry name" value="A-D-PHexomutase_a/b/a-III"/>
</dbReference>
<dbReference type="AlphaFoldDB" id="A0A316YVX5"/>
<evidence type="ECO:0000256" key="6">
    <source>
        <dbReference type="ARBA" id="ARBA00023235"/>
    </source>
</evidence>
<dbReference type="CDD" id="cd05799">
    <property type="entry name" value="PGM2"/>
    <property type="match status" value="1"/>
</dbReference>
<dbReference type="InterPro" id="IPR005845">
    <property type="entry name" value="A-D-PHexomutase_a/b/a-II"/>
</dbReference>
<evidence type="ECO:0000313" key="11">
    <source>
        <dbReference type="Proteomes" id="UP000245768"/>
    </source>
</evidence>
<dbReference type="EMBL" id="KZ819634">
    <property type="protein sequence ID" value="PWN93710.1"/>
    <property type="molecule type" value="Genomic_DNA"/>
</dbReference>
<keyword evidence="11" id="KW-1185">Reference proteome</keyword>
<dbReference type="PRINTS" id="PR00509">
    <property type="entry name" value="PGMPMM"/>
</dbReference>
<dbReference type="OrthoDB" id="8300170at2759"/>
<dbReference type="InterPro" id="IPR036900">
    <property type="entry name" value="A-D-PHexomutase_C_sf"/>
</dbReference>
<protein>
    <recommendedName>
        <fullName evidence="12">Phosphomannomutase</fullName>
    </recommendedName>
</protein>
<feature type="domain" description="Alpha-D-phosphohexomutase alpha/beta/alpha" evidence="9">
    <location>
        <begin position="343"/>
        <end position="464"/>
    </location>
</feature>
<dbReference type="GO" id="GO:0008973">
    <property type="term" value="F:phosphopentomutase activity"/>
    <property type="evidence" value="ECO:0007669"/>
    <property type="project" value="TreeGrafter"/>
</dbReference>
<feature type="domain" description="Alpha-D-phosphohexomutase alpha/beta/alpha" evidence="8">
    <location>
        <begin position="241"/>
        <end position="330"/>
    </location>
</feature>
<dbReference type="GO" id="GO:0000287">
    <property type="term" value="F:magnesium ion binding"/>
    <property type="evidence" value="ECO:0007669"/>
    <property type="project" value="InterPro"/>
</dbReference>
<dbReference type="GO" id="GO:0005975">
    <property type="term" value="P:carbohydrate metabolic process"/>
    <property type="evidence" value="ECO:0007669"/>
    <property type="project" value="InterPro"/>
</dbReference>
<dbReference type="Pfam" id="PF02879">
    <property type="entry name" value="PGM_PMM_II"/>
    <property type="match status" value="1"/>
</dbReference>
<evidence type="ECO:0000259" key="9">
    <source>
        <dbReference type="Pfam" id="PF02880"/>
    </source>
</evidence>
<feature type="domain" description="Alpha-D-phosphohexomutase alpha/beta/alpha" evidence="7">
    <location>
        <begin position="44"/>
        <end position="184"/>
    </location>
</feature>
<organism evidence="10 11">
    <name type="scientific">Acaromyces ingoldii</name>
    <dbReference type="NCBI Taxonomy" id="215250"/>
    <lineage>
        <taxon>Eukaryota</taxon>
        <taxon>Fungi</taxon>
        <taxon>Dikarya</taxon>
        <taxon>Basidiomycota</taxon>
        <taxon>Ustilaginomycotina</taxon>
        <taxon>Exobasidiomycetes</taxon>
        <taxon>Exobasidiales</taxon>
        <taxon>Cryptobasidiaceae</taxon>
        <taxon>Acaromyces</taxon>
    </lineage>
</organism>
<dbReference type="InterPro" id="IPR016066">
    <property type="entry name" value="A-D-PHexomutase_CS"/>
</dbReference>
<name>A0A316YVX5_9BASI</name>
<dbReference type="Gene3D" id="3.40.120.10">
    <property type="entry name" value="Alpha-D-Glucose-1,6-Bisphosphate, subunit A, domain 3"/>
    <property type="match status" value="3"/>
</dbReference>
<dbReference type="Proteomes" id="UP000245768">
    <property type="component" value="Unassembled WGS sequence"/>
</dbReference>
<accession>A0A316YVX5</accession>
<dbReference type="InParanoid" id="A0A316YVX5"/>
<evidence type="ECO:0000313" key="10">
    <source>
        <dbReference type="EMBL" id="PWN93710.1"/>
    </source>
</evidence>
<evidence type="ECO:0000256" key="5">
    <source>
        <dbReference type="ARBA" id="ARBA00022842"/>
    </source>
</evidence>
<evidence type="ECO:0000256" key="3">
    <source>
        <dbReference type="ARBA" id="ARBA00022553"/>
    </source>
</evidence>
<dbReference type="InterPro" id="IPR016055">
    <property type="entry name" value="A-D-PHexomutase_a/b/a-I/II/III"/>
</dbReference>
<dbReference type="FunCoup" id="A0A316YVX5">
    <property type="interactions" value="180"/>
</dbReference>
<evidence type="ECO:0000256" key="4">
    <source>
        <dbReference type="ARBA" id="ARBA00022723"/>
    </source>
</evidence>
<keyword evidence="4" id="KW-0479">Metal-binding</keyword>
<evidence type="ECO:0000259" key="7">
    <source>
        <dbReference type="Pfam" id="PF02878"/>
    </source>
</evidence>
<dbReference type="Pfam" id="PF02880">
    <property type="entry name" value="PGM_PMM_III"/>
    <property type="match status" value="1"/>
</dbReference>
<evidence type="ECO:0000259" key="8">
    <source>
        <dbReference type="Pfam" id="PF02879"/>
    </source>
</evidence>
<dbReference type="GO" id="GO:0005634">
    <property type="term" value="C:nucleus"/>
    <property type="evidence" value="ECO:0007669"/>
    <property type="project" value="TreeGrafter"/>
</dbReference>
<dbReference type="SUPFAM" id="SSF55957">
    <property type="entry name" value="Phosphoglucomutase, C-terminal domain"/>
    <property type="match status" value="1"/>
</dbReference>
<evidence type="ECO:0000256" key="1">
    <source>
        <dbReference type="ARBA" id="ARBA00001946"/>
    </source>
</evidence>
<dbReference type="PANTHER" id="PTHR45745">
    <property type="entry name" value="PHOSPHOMANNOMUTASE 45A"/>
    <property type="match status" value="1"/>
</dbReference>
<dbReference type="Pfam" id="PF02878">
    <property type="entry name" value="PGM_PMM_I"/>
    <property type="match status" value="1"/>
</dbReference>
<keyword evidence="6" id="KW-0413">Isomerase</keyword>
<sequence>MADLVERARTWLARDPDETTRSQLSKYIEAGDQEALAQAFNDRLSFGTAGLRGLMGVGPNNMNRLVIRETTAGLASFLREAKLDDGPRQRVVIAYDGRHGSKGFASDAAGVLAALDVDVLLFDTTAPTPLCGFAVKKLGTAAGIVVTASHNPPAYNGYKVYRRGGTQINDPVDGQIAAKIAEVAAQKEAPACLSLEEAKKLGRLVYLSQEMFDDYINSVLVGVSPFKVISGDAGASSRPDNAVERAKFGIAYTPLHGVGAPIAEALFARRGFTSVWTVAEQREPDGNFPTVEFPNPEEPGATDLVMKLADAHDAQIAIANDPDADRLCACARDSSGQMRQLTGDQLGSLLGDALLERAASQVDPRKTLAVRSTIVSSRILARLAQKRGERVQHRETLTGFKWLGPAAERATQRGEQFVFGYEEALGYMACDVVYDKDGLSGLVAIAELAYALYRQGLTLWDRLEEIHRAVGLSVTMQRTIKLQPGTSGSTIMKRLRADKPQKVGSFPLALVDDLIERPTKAEAGEEHVPRNDVLRYYVGTPEGRHTKEDIMLSAPRIIVRPSGTEPKVKIYCEMLGTVGGDEAYDKASARVTKDLTSIVDAFHHWMSGETPPKAPSTRGSLVQQVFSAFPIVNFAPAQLSQTFPKKHTTVLYVAASHPGPRKWASSDPSCLAWQMQLLFRGVDFVCEHVDEDTELLGGLGKLPFVVLANGNRVGKAQLGRWADHFAPLHRNGPSDEQQLHSPEVALWESLIGGPILAGVLLEVLSLPRPPSKPLPTFSGFVRSSLDTSRRKRMLAEISALQRHQTGPTSRVPGWKTTLEGLIGSGPASVFSTGSAPDEDEEDEDTWSGEAALLDERTIRRDAVQAIRALSGELQDEWRDVEEADRWVDGQGRLDASLFAILHTILSLPIDSVSELRTAVLEEPVLTSWTRRIWSKYVKARGG</sequence>
<comment type="similarity">
    <text evidence="2">Belongs to the phosphohexose mutase family.</text>
</comment>
<dbReference type="InterPro" id="IPR005841">
    <property type="entry name" value="Alpha-D-phosphohexomutase_SF"/>
</dbReference>
<gene>
    <name evidence="10" type="ORF">FA10DRAFT_283338</name>
</gene>
<dbReference type="STRING" id="215250.A0A316YVX5"/>
<evidence type="ECO:0008006" key="12">
    <source>
        <dbReference type="Google" id="ProtNLM"/>
    </source>
</evidence>